<evidence type="ECO:0000313" key="2">
    <source>
        <dbReference type="Proteomes" id="UP000032680"/>
    </source>
</evidence>
<dbReference type="PANTHER" id="PTHR37691">
    <property type="entry name" value="BLR3518 PROTEIN"/>
    <property type="match status" value="1"/>
</dbReference>
<organism evidence="1 2">
    <name type="scientific">Acidisphaera rubrifaciens HS-AP3</name>
    <dbReference type="NCBI Taxonomy" id="1231350"/>
    <lineage>
        <taxon>Bacteria</taxon>
        <taxon>Pseudomonadati</taxon>
        <taxon>Pseudomonadota</taxon>
        <taxon>Alphaproteobacteria</taxon>
        <taxon>Acetobacterales</taxon>
        <taxon>Acetobacteraceae</taxon>
        <taxon>Acidisphaera</taxon>
    </lineage>
</organism>
<dbReference type="OrthoDB" id="5794490at2"/>
<dbReference type="RefSeq" id="WP_084623271.1">
    <property type="nucleotide sequence ID" value="NZ_BANB01000158.1"/>
</dbReference>
<sequence>MTAGPTDASPRPRLSRRKGLFAALLPGAAWVVARATRAAAATENLEDTKPFAEHRLALQLSDEDPAKQHLVLNVANNMLRKFTPDLIAIEVVAFGPGIVLLHADSPVREAVDSLAAQGVRFDVCMNTVKTVERRSGAKLALNPNTVPVDAGAAQLMLLMERKYVLLRP</sequence>
<dbReference type="Gene3D" id="3.40.1260.10">
    <property type="entry name" value="DsrEFH-like"/>
    <property type="match status" value="1"/>
</dbReference>
<keyword evidence="2" id="KW-1185">Reference proteome</keyword>
<dbReference type="Proteomes" id="UP000032680">
    <property type="component" value="Unassembled WGS sequence"/>
</dbReference>
<comment type="caution">
    <text evidence="1">The sequence shown here is derived from an EMBL/GenBank/DDBJ whole genome shotgun (WGS) entry which is preliminary data.</text>
</comment>
<protein>
    <recommendedName>
        <fullName evidence="3">DsrE/DsrF-like family protein</fullName>
    </recommendedName>
</protein>
<reference evidence="1 2" key="1">
    <citation type="submission" date="2012-11" db="EMBL/GenBank/DDBJ databases">
        <title>Whole genome sequence of Acidisphaera rubrifaciens HS-AP3.</title>
        <authorList>
            <person name="Azuma Y."/>
            <person name="Higashiura N."/>
            <person name="Hirakawa H."/>
            <person name="Matsushita K."/>
        </authorList>
    </citation>
    <scope>NUCLEOTIDE SEQUENCE [LARGE SCALE GENOMIC DNA]</scope>
    <source>
        <strain evidence="1 2">HS-AP3</strain>
    </source>
</reference>
<evidence type="ECO:0008006" key="3">
    <source>
        <dbReference type="Google" id="ProtNLM"/>
    </source>
</evidence>
<dbReference type="SUPFAM" id="SSF75169">
    <property type="entry name" value="DsrEFH-like"/>
    <property type="match status" value="1"/>
</dbReference>
<proteinExistence type="predicted"/>
<accession>A0A0D6P5Y7</accession>
<dbReference type="AlphaFoldDB" id="A0A0D6P5Y7"/>
<gene>
    <name evidence="1" type="ORF">Asru_0158_10</name>
</gene>
<dbReference type="EMBL" id="BANB01000158">
    <property type="protein sequence ID" value="GAN76751.1"/>
    <property type="molecule type" value="Genomic_DNA"/>
</dbReference>
<dbReference type="InterPro" id="IPR027396">
    <property type="entry name" value="DsrEFH-like"/>
</dbReference>
<name>A0A0D6P5Y7_9PROT</name>
<dbReference type="PANTHER" id="PTHR37691:SF1">
    <property type="entry name" value="BLR3518 PROTEIN"/>
    <property type="match status" value="1"/>
</dbReference>
<evidence type="ECO:0000313" key="1">
    <source>
        <dbReference type="EMBL" id="GAN76751.1"/>
    </source>
</evidence>